<dbReference type="PANTHER" id="PTHR36973:SF4">
    <property type="entry name" value="NODULATION PROTEIN"/>
    <property type="match status" value="1"/>
</dbReference>
<dbReference type="EMBL" id="AP024749">
    <property type="protein sequence ID" value="BCY27829.1"/>
    <property type="molecule type" value="Genomic_DNA"/>
</dbReference>
<proteinExistence type="predicted"/>
<evidence type="ECO:0000259" key="1">
    <source>
        <dbReference type="Pfam" id="PF05050"/>
    </source>
</evidence>
<organism evidence="2 3">
    <name type="scientific">Flavobacterium okayamense</name>
    <dbReference type="NCBI Taxonomy" id="2830782"/>
    <lineage>
        <taxon>Bacteria</taxon>
        <taxon>Pseudomonadati</taxon>
        <taxon>Bacteroidota</taxon>
        <taxon>Flavobacteriia</taxon>
        <taxon>Flavobacteriales</taxon>
        <taxon>Flavobacteriaceae</taxon>
        <taxon>Flavobacterium</taxon>
    </lineage>
</organism>
<name>A0ABM7S2U2_9FLAO</name>
<dbReference type="PANTHER" id="PTHR36973">
    <property type="entry name" value="SLL1456 PROTEIN-RELATED"/>
    <property type="match status" value="1"/>
</dbReference>
<dbReference type="Gene3D" id="3.40.50.150">
    <property type="entry name" value="Vaccinia Virus protein VP39"/>
    <property type="match status" value="1"/>
</dbReference>
<dbReference type="Pfam" id="PF05050">
    <property type="entry name" value="Methyltransf_21"/>
    <property type="match status" value="1"/>
</dbReference>
<dbReference type="InterPro" id="IPR006342">
    <property type="entry name" value="FkbM_mtfrase"/>
</dbReference>
<dbReference type="RefSeq" id="WP_221259433.1">
    <property type="nucleotide sequence ID" value="NZ_AP024749.1"/>
</dbReference>
<feature type="domain" description="Methyltransferase FkbM" evidence="1">
    <location>
        <begin position="41"/>
        <end position="210"/>
    </location>
</feature>
<gene>
    <name evidence="2" type="ORF">KK2020170_06970</name>
</gene>
<dbReference type="InterPro" id="IPR053188">
    <property type="entry name" value="FkbM_Methyltransferase"/>
</dbReference>
<evidence type="ECO:0000313" key="3">
    <source>
        <dbReference type="Proteomes" id="UP000825258"/>
    </source>
</evidence>
<dbReference type="NCBIfam" id="TIGR01444">
    <property type="entry name" value="fkbM_fam"/>
    <property type="match status" value="1"/>
</dbReference>
<dbReference type="SUPFAM" id="SSF53335">
    <property type="entry name" value="S-adenosyl-L-methionine-dependent methyltransferases"/>
    <property type="match status" value="1"/>
</dbReference>
<dbReference type="Proteomes" id="UP000825258">
    <property type="component" value="Chromosome"/>
</dbReference>
<reference evidence="2 3" key="1">
    <citation type="submission" date="2021-06" db="EMBL/GenBank/DDBJ databases">
        <title>Whole genome sequences of Flavobacterium sp. KK2020170 and assembly.</title>
        <authorList>
            <person name="Kitahara K."/>
            <person name="Miyoshi S."/>
            <person name="Uesaka K."/>
        </authorList>
    </citation>
    <scope>NUCLEOTIDE SEQUENCE [LARGE SCALE GENOMIC DNA]</scope>
    <source>
        <strain evidence="2 3">KK2020170</strain>
    </source>
</reference>
<protein>
    <recommendedName>
        <fullName evidence="1">Methyltransferase FkbM domain-containing protein</fullName>
    </recommendedName>
</protein>
<dbReference type="InterPro" id="IPR029063">
    <property type="entry name" value="SAM-dependent_MTases_sf"/>
</dbReference>
<evidence type="ECO:0000313" key="2">
    <source>
        <dbReference type="EMBL" id="BCY27829.1"/>
    </source>
</evidence>
<accession>A0ABM7S2U2</accession>
<keyword evidence="3" id="KW-1185">Reference proteome</keyword>
<sequence>MIKVINGLFNRIGIDLKRYPSIDLRRRILLLNEFKINCVLDVGANFGQYGEELRKTGYKGKIHSYEPLSFAFNKLKKNSSKDKNWEINNFALGADNEKRNINISKNYFSSSFFNQKTELITQATNSEFFTTEEVEIKTIDSIFTKIYNENLNYYLKIDTQGFEMEVLKGAEKSLDKITGVQLEMSLNPSYEQVVIFDEIYDFMKQKGFKLYSIENGFYNPKTGQLNEIEGIFFRV</sequence>